<dbReference type="InterPro" id="IPR001304">
    <property type="entry name" value="C-type_lectin-like"/>
</dbReference>
<dbReference type="GO" id="GO:0008083">
    <property type="term" value="F:growth factor activity"/>
    <property type="evidence" value="ECO:0007669"/>
    <property type="project" value="TreeGrafter"/>
</dbReference>
<dbReference type="InterPro" id="IPR051663">
    <property type="entry name" value="CLec_Tetranectin-domain"/>
</dbReference>
<accession>A0A834M540</accession>
<protein>
    <recommendedName>
        <fullName evidence="7">C-type lectin domain-containing protein</fullName>
    </recommendedName>
</protein>
<dbReference type="PANTHER" id="PTHR22799:SF1">
    <property type="entry name" value="C-TYPE LECTIN DOMAIN FAMILY 11 MEMBER A"/>
    <property type="match status" value="1"/>
</dbReference>
<feature type="domain" description="C-type lectin" evidence="7">
    <location>
        <begin position="62"/>
        <end position="183"/>
    </location>
</feature>
<dbReference type="SUPFAM" id="SSF56436">
    <property type="entry name" value="C-type lectin-like"/>
    <property type="match status" value="1"/>
</dbReference>
<comment type="subcellular location">
    <subcellularLocation>
        <location evidence="1">Secreted</location>
    </subcellularLocation>
</comment>
<dbReference type="GO" id="GO:0005615">
    <property type="term" value="C:extracellular space"/>
    <property type="evidence" value="ECO:0007669"/>
    <property type="project" value="TreeGrafter"/>
</dbReference>
<dbReference type="OrthoDB" id="6746664at2759"/>
<evidence type="ECO:0000256" key="5">
    <source>
        <dbReference type="ARBA" id="ARBA00023157"/>
    </source>
</evidence>
<dbReference type="Pfam" id="PF00059">
    <property type="entry name" value="Lectin_C"/>
    <property type="match status" value="1"/>
</dbReference>
<reference evidence="8" key="1">
    <citation type="submission" date="2020-08" db="EMBL/GenBank/DDBJ databases">
        <title>Genome sequencing and assembly of the red palm weevil Rhynchophorus ferrugineus.</title>
        <authorList>
            <person name="Dias G.B."/>
            <person name="Bergman C.M."/>
            <person name="Manee M."/>
        </authorList>
    </citation>
    <scope>NUCLEOTIDE SEQUENCE</scope>
    <source>
        <strain evidence="8">AA-2017</strain>
        <tissue evidence="8">Whole larva</tissue>
    </source>
</reference>
<evidence type="ECO:0000256" key="6">
    <source>
        <dbReference type="SAM" id="SignalP"/>
    </source>
</evidence>
<keyword evidence="3 6" id="KW-0732">Signal</keyword>
<evidence type="ECO:0000313" key="8">
    <source>
        <dbReference type="EMBL" id="KAF7270763.1"/>
    </source>
</evidence>
<dbReference type="AlphaFoldDB" id="A0A834M540"/>
<dbReference type="EMBL" id="JAACXV010014060">
    <property type="protein sequence ID" value="KAF7270763.1"/>
    <property type="molecule type" value="Genomic_DNA"/>
</dbReference>
<dbReference type="GO" id="GO:0030246">
    <property type="term" value="F:carbohydrate binding"/>
    <property type="evidence" value="ECO:0007669"/>
    <property type="project" value="UniProtKB-KW"/>
</dbReference>
<keyword evidence="4" id="KW-0430">Lectin</keyword>
<proteinExistence type="predicted"/>
<evidence type="ECO:0000313" key="9">
    <source>
        <dbReference type="Proteomes" id="UP000625711"/>
    </source>
</evidence>
<dbReference type="PROSITE" id="PS50041">
    <property type="entry name" value="C_TYPE_LECTIN_2"/>
    <property type="match status" value="1"/>
</dbReference>
<dbReference type="Proteomes" id="UP000625711">
    <property type="component" value="Unassembled WGS sequence"/>
</dbReference>
<evidence type="ECO:0000256" key="2">
    <source>
        <dbReference type="ARBA" id="ARBA00022525"/>
    </source>
</evidence>
<dbReference type="PROSITE" id="PS00615">
    <property type="entry name" value="C_TYPE_LECTIN_1"/>
    <property type="match status" value="1"/>
</dbReference>
<dbReference type="InterPro" id="IPR018378">
    <property type="entry name" value="C-type_lectin_CS"/>
</dbReference>
<gene>
    <name evidence="8" type="ORF">GWI33_016269</name>
</gene>
<evidence type="ECO:0000256" key="4">
    <source>
        <dbReference type="ARBA" id="ARBA00022734"/>
    </source>
</evidence>
<sequence length="186" mass="21156">MSYNLKIYFMVCFCATALASERNQVRTDYNACQYNLYQVLSSEECLNYSLPSFNPTPKTVKYFAGTTKTSFLRAYVLCRELGMELLNIDSAAEEAAVEKYLNTVHKQPGPWNGFWLSGTRWGADGVDFVWLNTGQPLVYRKFAAHQPDNAGGKEPCVEILYQNDGSYAWNDIKCDAQLRFICKGFK</sequence>
<comment type="caution">
    <text evidence="8">The sequence shown here is derived from an EMBL/GenBank/DDBJ whole genome shotgun (WGS) entry which is preliminary data.</text>
</comment>
<name>A0A834M540_RHYFE</name>
<feature type="chain" id="PRO_5032381254" description="C-type lectin domain-containing protein" evidence="6">
    <location>
        <begin position="20"/>
        <end position="186"/>
    </location>
</feature>
<feature type="signal peptide" evidence="6">
    <location>
        <begin position="1"/>
        <end position="19"/>
    </location>
</feature>
<dbReference type="SMART" id="SM00034">
    <property type="entry name" value="CLECT"/>
    <property type="match status" value="1"/>
</dbReference>
<organism evidence="8 9">
    <name type="scientific">Rhynchophorus ferrugineus</name>
    <name type="common">Red palm weevil</name>
    <name type="synonym">Curculio ferrugineus</name>
    <dbReference type="NCBI Taxonomy" id="354439"/>
    <lineage>
        <taxon>Eukaryota</taxon>
        <taxon>Metazoa</taxon>
        <taxon>Ecdysozoa</taxon>
        <taxon>Arthropoda</taxon>
        <taxon>Hexapoda</taxon>
        <taxon>Insecta</taxon>
        <taxon>Pterygota</taxon>
        <taxon>Neoptera</taxon>
        <taxon>Endopterygota</taxon>
        <taxon>Coleoptera</taxon>
        <taxon>Polyphaga</taxon>
        <taxon>Cucujiformia</taxon>
        <taxon>Curculionidae</taxon>
        <taxon>Dryophthorinae</taxon>
        <taxon>Rhynchophorus</taxon>
    </lineage>
</organism>
<dbReference type="Gene3D" id="3.10.100.10">
    <property type="entry name" value="Mannose-Binding Protein A, subunit A"/>
    <property type="match status" value="1"/>
</dbReference>
<evidence type="ECO:0000259" key="7">
    <source>
        <dbReference type="PROSITE" id="PS50041"/>
    </source>
</evidence>
<keyword evidence="9" id="KW-1185">Reference proteome</keyword>
<dbReference type="InterPro" id="IPR016187">
    <property type="entry name" value="CTDL_fold"/>
</dbReference>
<dbReference type="CDD" id="cd00037">
    <property type="entry name" value="CLECT"/>
    <property type="match status" value="1"/>
</dbReference>
<evidence type="ECO:0000256" key="1">
    <source>
        <dbReference type="ARBA" id="ARBA00004613"/>
    </source>
</evidence>
<keyword evidence="5" id="KW-1015">Disulfide bond</keyword>
<dbReference type="PANTHER" id="PTHR22799">
    <property type="entry name" value="TETRANECTIN-RELATED"/>
    <property type="match status" value="1"/>
</dbReference>
<evidence type="ECO:0000256" key="3">
    <source>
        <dbReference type="ARBA" id="ARBA00022729"/>
    </source>
</evidence>
<dbReference type="InterPro" id="IPR016186">
    <property type="entry name" value="C-type_lectin-like/link_sf"/>
</dbReference>
<keyword evidence="2" id="KW-0964">Secreted</keyword>